<feature type="coiled-coil region" evidence="1">
    <location>
        <begin position="35"/>
        <end position="66"/>
    </location>
</feature>
<keyword evidence="4" id="KW-1185">Reference proteome</keyword>
<evidence type="ECO:0000256" key="1">
    <source>
        <dbReference type="SAM" id="Coils"/>
    </source>
</evidence>
<dbReference type="Gene3D" id="2.40.160.10">
    <property type="entry name" value="Porin"/>
    <property type="match status" value="1"/>
</dbReference>
<protein>
    <recommendedName>
        <fullName evidence="5">Porin</fullName>
    </recommendedName>
</protein>
<gene>
    <name evidence="3" type="ORF">EXJ73_10835</name>
</gene>
<comment type="caution">
    <text evidence="3">The sequence shown here is derived from an EMBL/GenBank/DDBJ whole genome shotgun (WGS) entry which is preliminary data.</text>
</comment>
<dbReference type="EMBL" id="SGUG01000013">
    <property type="protein sequence ID" value="MDG0862967.1"/>
    <property type="molecule type" value="Genomic_DNA"/>
</dbReference>
<name>A0A9X4LIA2_9BURK</name>
<proteinExistence type="predicted"/>
<evidence type="ECO:0008006" key="5">
    <source>
        <dbReference type="Google" id="ProtNLM"/>
    </source>
</evidence>
<evidence type="ECO:0000313" key="4">
    <source>
        <dbReference type="Proteomes" id="UP001152766"/>
    </source>
</evidence>
<evidence type="ECO:0000256" key="2">
    <source>
        <dbReference type="SAM" id="SignalP"/>
    </source>
</evidence>
<reference evidence="3" key="1">
    <citation type="submission" date="2019-02" db="EMBL/GenBank/DDBJ databases">
        <title>Draft genome of the type strain Pelomonas aquatica CCUG 52575T.</title>
        <authorList>
            <person name="Gomila M."/>
            <person name="Lalucat J."/>
        </authorList>
    </citation>
    <scope>NUCLEOTIDE SEQUENCE</scope>
    <source>
        <strain evidence="3">CCUG 52575</strain>
    </source>
</reference>
<dbReference type="AlphaFoldDB" id="A0A9X4LIA2"/>
<feature type="chain" id="PRO_5040852352" description="Porin" evidence="2">
    <location>
        <begin position="29"/>
        <end position="441"/>
    </location>
</feature>
<dbReference type="Proteomes" id="UP001152766">
    <property type="component" value="Unassembled WGS sequence"/>
</dbReference>
<dbReference type="InterPro" id="IPR023614">
    <property type="entry name" value="Porin_dom_sf"/>
</dbReference>
<evidence type="ECO:0000313" key="3">
    <source>
        <dbReference type="EMBL" id="MDG0862967.1"/>
    </source>
</evidence>
<feature type="signal peptide" evidence="2">
    <location>
        <begin position="1"/>
        <end position="28"/>
    </location>
</feature>
<organism evidence="3 4">
    <name type="scientific">Pelomonas aquatica</name>
    <dbReference type="NCBI Taxonomy" id="431058"/>
    <lineage>
        <taxon>Bacteria</taxon>
        <taxon>Pseudomonadati</taxon>
        <taxon>Pseudomonadota</taxon>
        <taxon>Betaproteobacteria</taxon>
        <taxon>Burkholderiales</taxon>
        <taxon>Sphaerotilaceae</taxon>
        <taxon>Roseateles</taxon>
    </lineage>
</organism>
<sequence>MSRHLPAAPLSRLALAAALTLGAATAFAQTQPPNQEALLQRVELLARELERVKAELQQLRQAQQAAPAPAPAAVQAAAPVALAPAAPAQPATVVSSYGELTYNRPKDGSKAQADIRRFVIGLQHRFDEQTKMVSELEVEHSVTSSSDQGEVAVEQLYIEHRLNETYGLRAGLFLMPVGLLNANHEPTAYYGVERNFVETAIIPSTWREGGLQVFGEHDSGISWSAGITTGFDLTKWDATSGEGREKPLASIHQEMQLAKAHSLAWFGSVDWRGIPGLRLGASVFGGKAAHGTAGFASPGAKVGLWDVHARWTPGAWDLSALYTRGGIKGAGDLNQSFLDKSTDPAFVPNAFDGWYAQAAYRWQLKGDRVLAPFVRYERYNTGRGFDGLPAGINPGSYGTEGVRTVGLNFYLNPNVVLKADLQRFRLNTDNNRLDLGVGYAF</sequence>
<keyword evidence="1" id="KW-0175">Coiled coil</keyword>
<dbReference type="SUPFAM" id="SSF56935">
    <property type="entry name" value="Porins"/>
    <property type="match status" value="1"/>
</dbReference>
<keyword evidence="2" id="KW-0732">Signal</keyword>
<accession>A0A9X4LIA2</accession>
<dbReference type="RefSeq" id="WP_268152265.1">
    <property type="nucleotide sequence ID" value="NZ_JAPPUW010000015.1"/>
</dbReference>